<sequence length="231" mass="25940">MTAKERPKPKSPVAKRRRTQGRPPLESNKSVGREAVIAATRRILKRATPLQISRAEVAREAGADPSLIRYYFGKKNQLLLEVAREISKDAANRVKPVDPSTSVTQRLKLRITGFILMLRENPHVHNMLVSIIAYHEGYDDKQKEFIRQNMILNPVKDLEALIDEGVASGEFRKVDAKMLHMALIGMCEFAVTAFPIFSIMAGEELDTDETLAKYVDFVADLVISGLKPERA</sequence>
<dbReference type="AlphaFoldDB" id="A0A2W5L854"/>
<evidence type="ECO:0000313" key="7">
    <source>
        <dbReference type="Proteomes" id="UP000248597"/>
    </source>
</evidence>
<dbReference type="GO" id="GO:0003677">
    <property type="term" value="F:DNA binding"/>
    <property type="evidence" value="ECO:0007669"/>
    <property type="project" value="UniProtKB-UniRule"/>
</dbReference>
<dbReference type="InterPro" id="IPR001647">
    <property type="entry name" value="HTH_TetR"/>
</dbReference>
<feature type="DNA-binding region" description="H-T-H motif" evidence="2">
    <location>
        <begin position="53"/>
        <end position="72"/>
    </location>
</feature>
<keyword evidence="4" id="KW-0812">Transmembrane</keyword>
<dbReference type="InterPro" id="IPR041474">
    <property type="entry name" value="NicS_C"/>
</dbReference>
<reference evidence="6 7" key="1">
    <citation type="submission" date="2017-08" db="EMBL/GenBank/DDBJ databases">
        <title>Infants hospitalized years apart are colonized by the same room-sourced microbial strains.</title>
        <authorList>
            <person name="Brooks B."/>
            <person name="Olm M.R."/>
            <person name="Firek B.A."/>
            <person name="Baker R."/>
            <person name="Thomas B.C."/>
            <person name="Morowitz M.J."/>
            <person name="Banfield J.F."/>
        </authorList>
    </citation>
    <scope>NUCLEOTIDE SEQUENCE [LARGE SCALE GENOMIC DNA]</scope>
    <source>
        <strain evidence="6">S2_005_003_R2_47</strain>
    </source>
</reference>
<evidence type="ECO:0000259" key="5">
    <source>
        <dbReference type="PROSITE" id="PS50977"/>
    </source>
</evidence>
<keyword evidence="4" id="KW-0472">Membrane</keyword>
<name>A0A2W5L854_SPHMC</name>
<protein>
    <recommendedName>
        <fullName evidence="5">HTH tetR-type domain-containing protein</fullName>
    </recommendedName>
</protein>
<evidence type="ECO:0000256" key="2">
    <source>
        <dbReference type="PROSITE-ProRule" id="PRU00335"/>
    </source>
</evidence>
<dbReference type="PROSITE" id="PS50977">
    <property type="entry name" value="HTH_TETR_2"/>
    <property type="match status" value="1"/>
</dbReference>
<feature type="compositionally biased region" description="Basic residues" evidence="3">
    <location>
        <begin position="9"/>
        <end position="20"/>
    </location>
</feature>
<gene>
    <name evidence="6" type="ORF">DI569_01395</name>
</gene>
<feature type="transmembrane region" description="Helical" evidence="4">
    <location>
        <begin position="181"/>
        <end position="201"/>
    </location>
</feature>
<dbReference type="Proteomes" id="UP000248597">
    <property type="component" value="Unassembled WGS sequence"/>
</dbReference>
<keyword evidence="1 2" id="KW-0238">DNA-binding</keyword>
<keyword evidence="4" id="KW-1133">Transmembrane helix</keyword>
<comment type="caution">
    <text evidence="6">The sequence shown here is derived from an EMBL/GenBank/DDBJ whole genome shotgun (WGS) entry which is preliminary data.</text>
</comment>
<feature type="region of interest" description="Disordered" evidence="3">
    <location>
        <begin position="1"/>
        <end position="32"/>
    </location>
</feature>
<dbReference type="Gene3D" id="1.10.357.10">
    <property type="entry name" value="Tetracycline Repressor, domain 2"/>
    <property type="match status" value="1"/>
</dbReference>
<evidence type="ECO:0000256" key="3">
    <source>
        <dbReference type="SAM" id="MobiDB-lite"/>
    </source>
</evidence>
<evidence type="ECO:0000256" key="4">
    <source>
        <dbReference type="SAM" id="Phobius"/>
    </source>
</evidence>
<evidence type="ECO:0000256" key="1">
    <source>
        <dbReference type="ARBA" id="ARBA00023125"/>
    </source>
</evidence>
<dbReference type="SUPFAM" id="SSF48498">
    <property type="entry name" value="Tetracyclin repressor-like, C-terminal domain"/>
    <property type="match status" value="1"/>
</dbReference>
<accession>A0A2W5L854</accession>
<dbReference type="PANTHER" id="PTHR30328">
    <property type="entry name" value="TRANSCRIPTIONAL REPRESSOR"/>
    <property type="match status" value="1"/>
</dbReference>
<dbReference type="InterPro" id="IPR009057">
    <property type="entry name" value="Homeodomain-like_sf"/>
</dbReference>
<proteinExistence type="predicted"/>
<dbReference type="EMBL" id="QFPJ01000002">
    <property type="protein sequence ID" value="PZQ24504.1"/>
    <property type="molecule type" value="Genomic_DNA"/>
</dbReference>
<dbReference type="InterPro" id="IPR036271">
    <property type="entry name" value="Tet_transcr_reg_TetR-rel_C_sf"/>
</dbReference>
<evidence type="ECO:0000313" key="6">
    <source>
        <dbReference type="EMBL" id="PZQ24504.1"/>
    </source>
</evidence>
<feature type="domain" description="HTH tetR-type" evidence="5">
    <location>
        <begin position="30"/>
        <end position="90"/>
    </location>
</feature>
<dbReference type="InterPro" id="IPR050109">
    <property type="entry name" value="HTH-type_TetR-like_transc_reg"/>
</dbReference>
<dbReference type="Pfam" id="PF17938">
    <property type="entry name" value="TetR_C_29"/>
    <property type="match status" value="1"/>
</dbReference>
<dbReference type="PANTHER" id="PTHR30328:SF54">
    <property type="entry name" value="HTH-TYPE TRANSCRIPTIONAL REPRESSOR SCO4008"/>
    <property type="match status" value="1"/>
</dbReference>
<organism evidence="6 7">
    <name type="scientific">Sphingopyxis macrogoltabida</name>
    <name type="common">Sphingomonas macrogoltabidus</name>
    <dbReference type="NCBI Taxonomy" id="33050"/>
    <lineage>
        <taxon>Bacteria</taxon>
        <taxon>Pseudomonadati</taxon>
        <taxon>Pseudomonadota</taxon>
        <taxon>Alphaproteobacteria</taxon>
        <taxon>Sphingomonadales</taxon>
        <taxon>Sphingomonadaceae</taxon>
        <taxon>Sphingopyxis</taxon>
    </lineage>
</organism>
<dbReference type="SUPFAM" id="SSF46689">
    <property type="entry name" value="Homeodomain-like"/>
    <property type="match status" value="1"/>
</dbReference>